<reference evidence="1 2" key="1">
    <citation type="journal article" date="2013" name="Genome Biol.">
        <title>Draft genome of the mountain pine beetle, Dendroctonus ponderosae Hopkins, a major forest pest.</title>
        <authorList>
            <person name="Keeling C.I."/>
            <person name="Yuen M.M."/>
            <person name="Liao N.Y."/>
            <person name="Docking T.R."/>
            <person name="Chan S.K."/>
            <person name="Taylor G.A."/>
            <person name="Palmquist D.L."/>
            <person name="Jackman S.D."/>
            <person name="Nguyen A."/>
            <person name="Li M."/>
            <person name="Henderson H."/>
            <person name="Janes J.K."/>
            <person name="Zhao Y."/>
            <person name="Pandoh P."/>
            <person name="Moore R."/>
            <person name="Sperling F.A."/>
            <person name="Huber D.P."/>
            <person name="Birol I."/>
            <person name="Jones S.J."/>
            <person name="Bohlmann J."/>
        </authorList>
    </citation>
    <scope>NUCLEOTIDE SEQUENCE</scope>
</reference>
<dbReference type="Proteomes" id="UP000030742">
    <property type="component" value="Unassembled WGS sequence"/>
</dbReference>
<protein>
    <recommendedName>
        <fullName evidence="3">C2H2-type domain-containing protein</fullName>
    </recommendedName>
</protein>
<name>U4UHV6_DENPD</name>
<organism evidence="1 2">
    <name type="scientific">Dendroctonus ponderosae</name>
    <name type="common">Mountain pine beetle</name>
    <dbReference type="NCBI Taxonomy" id="77166"/>
    <lineage>
        <taxon>Eukaryota</taxon>
        <taxon>Metazoa</taxon>
        <taxon>Ecdysozoa</taxon>
        <taxon>Arthropoda</taxon>
        <taxon>Hexapoda</taxon>
        <taxon>Insecta</taxon>
        <taxon>Pterygota</taxon>
        <taxon>Neoptera</taxon>
        <taxon>Endopterygota</taxon>
        <taxon>Coleoptera</taxon>
        <taxon>Polyphaga</taxon>
        <taxon>Cucujiformia</taxon>
        <taxon>Curculionidae</taxon>
        <taxon>Scolytinae</taxon>
        <taxon>Dendroctonus</taxon>
    </lineage>
</organism>
<evidence type="ECO:0000313" key="1">
    <source>
        <dbReference type="EMBL" id="ERL89460.1"/>
    </source>
</evidence>
<proteinExistence type="predicted"/>
<sequence length="148" mass="17235">MVELQHEQSEPEDIEEEVIIDCDSTITQKDISALGSDSRVIIVQEATRGVFTRERREKFINMTISDLPKKEKFEKCLRPLEELSKPVDQIRCANCGILFKSSLIAKHEFLCQGQRKKSKFGCMYCSFTHDYLQELEEHILKQHSKNKL</sequence>
<evidence type="ECO:0000313" key="2">
    <source>
        <dbReference type="Proteomes" id="UP000030742"/>
    </source>
</evidence>
<evidence type="ECO:0008006" key="3">
    <source>
        <dbReference type="Google" id="ProtNLM"/>
    </source>
</evidence>
<accession>U4UHV6</accession>
<dbReference type="OrthoDB" id="407106at2759"/>
<dbReference type="EMBL" id="KB632169">
    <property type="protein sequence ID" value="ERL89460.1"/>
    <property type="molecule type" value="Genomic_DNA"/>
</dbReference>
<gene>
    <name evidence="1" type="ORF">D910_06827</name>
</gene>
<dbReference type="AlphaFoldDB" id="U4UHV6"/>